<gene>
    <name evidence="4" type="ORF">F6X38_00055</name>
</gene>
<dbReference type="Proteomes" id="UP000432089">
    <property type="component" value="Unassembled WGS sequence"/>
</dbReference>
<accession>A0A7V7PSJ8</accession>
<dbReference type="CDD" id="cd18095">
    <property type="entry name" value="SpoU-like_rRNA-MTase"/>
    <property type="match status" value="1"/>
</dbReference>
<dbReference type="AlphaFoldDB" id="A0A7V7PSJ8"/>
<dbReference type="SUPFAM" id="SSF55315">
    <property type="entry name" value="L30e-like"/>
    <property type="match status" value="1"/>
</dbReference>
<dbReference type="PANTHER" id="PTHR43191:SF12">
    <property type="entry name" value="RRNA METHYLASE"/>
    <property type="match status" value="1"/>
</dbReference>
<dbReference type="InterPro" id="IPR029064">
    <property type="entry name" value="Ribosomal_eL30-like_sf"/>
</dbReference>
<dbReference type="InterPro" id="IPR029026">
    <property type="entry name" value="tRNA_m1G_MTases_N"/>
</dbReference>
<proteinExistence type="predicted"/>
<dbReference type="Pfam" id="PF00588">
    <property type="entry name" value="SpoU_methylase"/>
    <property type="match status" value="1"/>
</dbReference>
<dbReference type="GO" id="GO:0003723">
    <property type="term" value="F:RNA binding"/>
    <property type="evidence" value="ECO:0007669"/>
    <property type="project" value="InterPro"/>
</dbReference>
<comment type="caution">
    <text evidence="4">The sequence shown here is derived from an EMBL/GenBank/DDBJ whole genome shotgun (WGS) entry which is preliminary data.</text>
</comment>
<sequence>MVQFVEIADPDDPRVAAFRGIRERDLVRGGAFVAEGTVVVGQLAASPFFVPKQLLVLRNRLNGIADLLDHLPDDMPVFVAERPVIDAVAGFAMHRGVLAVGEARAVPRLPLPERLAALAAEGRTVVAAVGIANHDNIGGIFRNAAAFAAGMVLVDETSCDPLYRKAIRVSAGAVLSVPFERVRAERLPDLLREAGFRAVALSPGGTLDLAALDAVREPVALVLGAEGPGLPPSLMARMETLRIDMAPGFDSLNVATSAAIALQRLYSARGGASEG</sequence>
<keyword evidence="5" id="KW-1185">Reference proteome</keyword>
<evidence type="ECO:0000313" key="4">
    <source>
        <dbReference type="EMBL" id="KAB0682524.1"/>
    </source>
</evidence>
<name>A0A7V7PSJ8_9HYPH</name>
<protein>
    <submittedName>
        <fullName evidence="4">RNA methyltransferase</fullName>
    </submittedName>
</protein>
<dbReference type="GO" id="GO:0032259">
    <property type="term" value="P:methylation"/>
    <property type="evidence" value="ECO:0007669"/>
    <property type="project" value="UniProtKB-KW"/>
</dbReference>
<dbReference type="Gene3D" id="3.40.1280.10">
    <property type="match status" value="1"/>
</dbReference>
<reference evidence="4 5" key="1">
    <citation type="submission" date="2019-09" db="EMBL/GenBank/DDBJ databases">
        <title>YIM 132180 draft genome.</title>
        <authorList>
            <person name="Zhang K."/>
        </authorList>
    </citation>
    <scope>NUCLEOTIDE SEQUENCE [LARGE SCALE GENOMIC DNA]</scope>
    <source>
        <strain evidence="4 5">YIM 132180</strain>
    </source>
</reference>
<evidence type="ECO:0000256" key="2">
    <source>
        <dbReference type="ARBA" id="ARBA00022679"/>
    </source>
</evidence>
<dbReference type="InterPro" id="IPR029028">
    <property type="entry name" value="Alpha/beta_knot_MTases"/>
</dbReference>
<dbReference type="RefSeq" id="WP_150967498.1">
    <property type="nucleotide sequence ID" value="NZ_VZDO01000001.1"/>
</dbReference>
<dbReference type="GO" id="GO:0006396">
    <property type="term" value="P:RNA processing"/>
    <property type="evidence" value="ECO:0007669"/>
    <property type="project" value="InterPro"/>
</dbReference>
<dbReference type="InterPro" id="IPR051259">
    <property type="entry name" value="rRNA_Methyltransferase"/>
</dbReference>
<dbReference type="GO" id="GO:0008173">
    <property type="term" value="F:RNA methyltransferase activity"/>
    <property type="evidence" value="ECO:0007669"/>
    <property type="project" value="InterPro"/>
</dbReference>
<keyword evidence="1 4" id="KW-0489">Methyltransferase</keyword>
<keyword evidence="2 4" id="KW-0808">Transferase</keyword>
<dbReference type="EMBL" id="VZDO01000001">
    <property type="protein sequence ID" value="KAB0682524.1"/>
    <property type="molecule type" value="Genomic_DNA"/>
</dbReference>
<dbReference type="InterPro" id="IPR001537">
    <property type="entry name" value="SpoU_MeTrfase"/>
</dbReference>
<feature type="domain" description="tRNA/rRNA methyltransferase SpoU type" evidence="3">
    <location>
        <begin position="125"/>
        <end position="262"/>
    </location>
</feature>
<dbReference type="PANTHER" id="PTHR43191">
    <property type="entry name" value="RRNA METHYLTRANSFERASE 3"/>
    <property type="match status" value="1"/>
</dbReference>
<evidence type="ECO:0000313" key="5">
    <source>
        <dbReference type="Proteomes" id="UP000432089"/>
    </source>
</evidence>
<evidence type="ECO:0000259" key="3">
    <source>
        <dbReference type="Pfam" id="PF00588"/>
    </source>
</evidence>
<organism evidence="4 5">
    <name type="scientific">Plantimonas leprariae</name>
    <dbReference type="NCBI Taxonomy" id="2615207"/>
    <lineage>
        <taxon>Bacteria</taxon>
        <taxon>Pseudomonadati</taxon>
        <taxon>Pseudomonadota</taxon>
        <taxon>Alphaproteobacteria</taxon>
        <taxon>Hyphomicrobiales</taxon>
        <taxon>Aurantimonadaceae</taxon>
        <taxon>Plantimonas</taxon>
    </lineage>
</organism>
<dbReference type="SUPFAM" id="SSF75217">
    <property type="entry name" value="alpha/beta knot"/>
    <property type="match status" value="1"/>
</dbReference>
<evidence type="ECO:0000256" key="1">
    <source>
        <dbReference type="ARBA" id="ARBA00022603"/>
    </source>
</evidence>